<evidence type="ECO:0000313" key="2">
    <source>
        <dbReference type="Proteomes" id="UP001403094"/>
    </source>
</evidence>
<gene>
    <name evidence="1" type="ORF">GCM10009757_18390</name>
</gene>
<comment type="caution">
    <text evidence="1">The sequence shown here is derived from an EMBL/GenBank/DDBJ whole genome shotgun (WGS) entry which is preliminary data.</text>
</comment>
<sequence length="77" mass="7455">MDAGGGDGDPDLAGAGLGVGDLLVTEVLGRAVGVELDGVHGGEVVLPGGPVGRWAGARRCADELVSGGGTAPRCNFK</sequence>
<proteinExistence type="predicted"/>
<accession>A0ABP5GMI6</accession>
<keyword evidence="2" id="KW-1185">Reference proteome</keyword>
<dbReference type="Proteomes" id="UP001403094">
    <property type="component" value="Unassembled WGS sequence"/>
</dbReference>
<name>A0ABP5GMI6_9ACTN</name>
<protein>
    <submittedName>
        <fullName evidence="1">Uncharacterized protein</fullName>
    </submittedName>
</protein>
<dbReference type="EMBL" id="BAAANQ010000003">
    <property type="protein sequence ID" value="GAA2048496.1"/>
    <property type="molecule type" value="Genomic_DNA"/>
</dbReference>
<organism evidence="1 2">
    <name type="scientific">Streptomyces cheonanensis</name>
    <dbReference type="NCBI Taxonomy" id="312720"/>
    <lineage>
        <taxon>Bacteria</taxon>
        <taxon>Bacillati</taxon>
        <taxon>Actinomycetota</taxon>
        <taxon>Actinomycetes</taxon>
        <taxon>Kitasatosporales</taxon>
        <taxon>Streptomycetaceae</taxon>
        <taxon>Streptomyces</taxon>
    </lineage>
</organism>
<reference evidence="2" key="1">
    <citation type="journal article" date="2019" name="Int. J. Syst. Evol. Microbiol.">
        <title>The Global Catalogue of Microorganisms (GCM) 10K type strain sequencing project: providing services to taxonomists for standard genome sequencing and annotation.</title>
        <authorList>
            <consortium name="The Broad Institute Genomics Platform"/>
            <consortium name="The Broad Institute Genome Sequencing Center for Infectious Disease"/>
            <person name="Wu L."/>
            <person name="Ma J."/>
        </authorList>
    </citation>
    <scope>NUCLEOTIDE SEQUENCE [LARGE SCALE GENOMIC DNA]</scope>
    <source>
        <strain evidence="2">JCM 14549</strain>
    </source>
</reference>
<evidence type="ECO:0000313" key="1">
    <source>
        <dbReference type="EMBL" id="GAA2048496.1"/>
    </source>
</evidence>